<proteinExistence type="predicted"/>
<gene>
    <name evidence="1" type="ORF">IC229_23045</name>
</gene>
<evidence type="ECO:0000313" key="1">
    <source>
        <dbReference type="EMBL" id="MBD2703541.1"/>
    </source>
</evidence>
<reference evidence="1" key="1">
    <citation type="submission" date="2020-09" db="EMBL/GenBank/DDBJ databases">
        <authorList>
            <person name="Kim M.K."/>
        </authorList>
    </citation>
    <scope>NUCLEOTIDE SEQUENCE</scope>
    <source>
        <strain evidence="1">BT702</strain>
    </source>
</reference>
<dbReference type="InterPro" id="IPR036890">
    <property type="entry name" value="HATPase_C_sf"/>
</dbReference>
<dbReference type="Proteomes" id="UP000598820">
    <property type="component" value="Unassembled WGS sequence"/>
</dbReference>
<dbReference type="RefSeq" id="WP_190889384.1">
    <property type="nucleotide sequence ID" value="NZ_JACWZY010000022.1"/>
</dbReference>
<name>A0A927ASA6_9BACT</name>
<evidence type="ECO:0000313" key="2">
    <source>
        <dbReference type="Proteomes" id="UP000598820"/>
    </source>
</evidence>
<keyword evidence="2" id="KW-1185">Reference proteome</keyword>
<dbReference type="EMBL" id="JACWZY010000022">
    <property type="protein sequence ID" value="MBD2703541.1"/>
    <property type="molecule type" value="Genomic_DNA"/>
</dbReference>
<sequence>MSQPFRTPASAWAPSDTLLCRCSWEAITNICKHSDATHVTMAFRESNRQLYLLVYDNGTSKKGQTPTDSAF</sequence>
<protein>
    <submittedName>
        <fullName evidence="1">Uncharacterized protein</fullName>
    </submittedName>
</protein>
<organism evidence="1 2">
    <name type="scientific">Spirosoma profusum</name>
    <dbReference type="NCBI Taxonomy" id="2771354"/>
    <lineage>
        <taxon>Bacteria</taxon>
        <taxon>Pseudomonadati</taxon>
        <taxon>Bacteroidota</taxon>
        <taxon>Cytophagia</taxon>
        <taxon>Cytophagales</taxon>
        <taxon>Cytophagaceae</taxon>
        <taxon>Spirosoma</taxon>
    </lineage>
</organism>
<dbReference type="Gene3D" id="3.30.565.10">
    <property type="entry name" value="Histidine kinase-like ATPase, C-terminal domain"/>
    <property type="match status" value="1"/>
</dbReference>
<dbReference type="SUPFAM" id="SSF55874">
    <property type="entry name" value="ATPase domain of HSP90 chaperone/DNA topoisomerase II/histidine kinase"/>
    <property type="match status" value="1"/>
</dbReference>
<comment type="caution">
    <text evidence="1">The sequence shown here is derived from an EMBL/GenBank/DDBJ whole genome shotgun (WGS) entry which is preliminary data.</text>
</comment>
<accession>A0A927ASA6</accession>
<dbReference type="AlphaFoldDB" id="A0A927ASA6"/>